<dbReference type="Proteomes" id="UP000321820">
    <property type="component" value="Chromosome"/>
</dbReference>
<feature type="binding site" evidence="2">
    <location>
        <position position="47"/>
    </location>
    <ligand>
        <name>Mg(2+)</name>
        <dbReference type="ChEBI" id="CHEBI:18420"/>
        <label>2</label>
    </ligand>
</feature>
<dbReference type="KEGG" id="talb:FTW19_20265"/>
<feature type="domain" description="PurM-like C-terminal" evidence="4">
    <location>
        <begin position="156"/>
        <end position="257"/>
    </location>
</feature>
<dbReference type="InterPro" id="IPR006283">
    <property type="entry name" value="ThiL-like"/>
</dbReference>
<comment type="miscellaneous">
    <text evidence="2">Reaction mechanism of ThiL seems to utilize a direct, inline transfer of the gamma-phosphate of ATP to TMP rather than a phosphorylated enzyme intermediate.</text>
</comment>
<feature type="binding site" evidence="2">
    <location>
        <position position="46"/>
    </location>
    <ligand>
        <name>Mg(2+)</name>
        <dbReference type="ChEBI" id="CHEBI:18420"/>
        <label>1</label>
    </ligand>
</feature>
<feature type="binding site" evidence="2">
    <location>
        <begin position="124"/>
        <end position="125"/>
    </location>
    <ligand>
        <name>ATP</name>
        <dbReference type="ChEBI" id="CHEBI:30616"/>
    </ligand>
</feature>
<evidence type="ECO:0000259" key="3">
    <source>
        <dbReference type="Pfam" id="PF00586"/>
    </source>
</evidence>
<dbReference type="OrthoDB" id="9802811at2"/>
<keyword evidence="2" id="KW-0460">Magnesium</keyword>
<dbReference type="NCBIfam" id="TIGR01379">
    <property type="entry name" value="thiL"/>
    <property type="match status" value="1"/>
</dbReference>
<keyword evidence="2" id="KW-0067">ATP-binding</keyword>
<feature type="binding site" evidence="2">
    <location>
        <position position="220"/>
    </location>
    <ligand>
        <name>Mg(2+)</name>
        <dbReference type="ChEBI" id="CHEBI:18420"/>
        <label>5</label>
    </ligand>
</feature>
<dbReference type="Gene3D" id="3.90.650.10">
    <property type="entry name" value="PurM-like C-terminal domain"/>
    <property type="match status" value="1"/>
</dbReference>
<evidence type="ECO:0000256" key="1">
    <source>
        <dbReference type="ARBA" id="ARBA00022977"/>
    </source>
</evidence>
<comment type="pathway">
    <text evidence="2">Cofactor biosynthesis; thiamine diphosphate biosynthesis; thiamine diphosphate from thiamine phosphate: step 1/1.</text>
</comment>
<dbReference type="SUPFAM" id="SSF56042">
    <property type="entry name" value="PurM C-terminal domain-like"/>
    <property type="match status" value="1"/>
</dbReference>
<feature type="binding site" evidence="2">
    <location>
        <position position="45"/>
    </location>
    <ligand>
        <name>Mg(2+)</name>
        <dbReference type="ChEBI" id="CHEBI:18420"/>
        <label>4</label>
    </ligand>
</feature>
<dbReference type="PANTHER" id="PTHR30270:SF0">
    <property type="entry name" value="THIAMINE-MONOPHOSPHATE KINASE"/>
    <property type="match status" value="1"/>
</dbReference>
<dbReference type="HAMAP" id="MF_02128">
    <property type="entry name" value="TMP_kinase"/>
    <property type="match status" value="1"/>
</dbReference>
<dbReference type="GO" id="GO:0009229">
    <property type="term" value="P:thiamine diphosphate biosynthetic process"/>
    <property type="evidence" value="ECO:0007669"/>
    <property type="project" value="UniProtKB-UniRule"/>
</dbReference>
<keyword evidence="2 5" id="KW-0808">Transferase</keyword>
<protein>
    <recommendedName>
        <fullName evidence="2">Thiamine-monophosphate kinase</fullName>
        <shortName evidence="2">TMP kinase</shortName>
        <shortName evidence="2">Thiamine-phosphate kinase</shortName>
        <ecNumber evidence="2">2.7.4.16</ecNumber>
    </recommendedName>
</protein>
<feature type="binding site" evidence="2">
    <location>
        <position position="30"/>
    </location>
    <ligand>
        <name>Mg(2+)</name>
        <dbReference type="ChEBI" id="CHEBI:18420"/>
        <label>4</label>
    </ligand>
</feature>
<keyword evidence="2" id="KW-0479">Metal-binding</keyword>
<feature type="binding site" evidence="2">
    <location>
        <position position="260"/>
    </location>
    <ligand>
        <name>substrate</name>
    </ligand>
</feature>
<dbReference type="InterPro" id="IPR010918">
    <property type="entry name" value="PurM-like_C_dom"/>
</dbReference>
<keyword evidence="2 5" id="KW-0418">Kinase</keyword>
<feature type="binding site" evidence="2">
    <location>
        <position position="47"/>
    </location>
    <ligand>
        <name>Mg(2+)</name>
        <dbReference type="ChEBI" id="CHEBI:18420"/>
        <label>1</label>
    </ligand>
</feature>
<dbReference type="Pfam" id="PF02769">
    <property type="entry name" value="AIRS_C"/>
    <property type="match status" value="1"/>
</dbReference>
<dbReference type="GO" id="GO:0000287">
    <property type="term" value="F:magnesium ion binding"/>
    <property type="evidence" value="ECO:0007669"/>
    <property type="project" value="UniProtKB-UniRule"/>
</dbReference>
<dbReference type="PIRSF" id="PIRSF005303">
    <property type="entry name" value="Thiam_monoph_kin"/>
    <property type="match status" value="1"/>
</dbReference>
<reference evidence="5 6" key="1">
    <citation type="submission" date="2019-08" db="EMBL/GenBank/DDBJ databases">
        <title>Complete genome sequence of Terriglobus albidus strain ORNL.</title>
        <authorList>
            <person name="Podar M."/>
        </authorList>
    </citation>
    <scope>NUCLEOTIDE SEQUENCE [LARGE SCALE GENOMIC DNA]</scope>
    <source>
        <strain evidence="5 6">ORNL</strain>
    </source>
</reference>
<feature type="binding site" evidence="2">
    <location>
        <position position="30"/>
    </location>
    <ligand>
        <name>Mg(2+)</name>
        <dbReference type="ChEBI" id="CHEBI:18420"/>
        <label>3</label>
    </ligand>
</feature>
<dbReference type="Pfam" id="PF00586">
    <property type="entry name" value="AIRS"/>
    <property type="match status" value="1"/>
</dbReference>
<feature type="binding site" evidence="2">
    <location>
        <position position="152"/>
    </location>
    <ligand>
        <name>ATP</name>
        <dbReference type="ChEBI" id="CHEBI:30616"/>
    </ligand>
</feature>
<accession>A0A5B9EH17</accession>
<evidence type="ECO:0000313" key="5">
    <source>
        <dbReference type="EMBL" id="QEE30110.1"/>
    </source>
</evidence>
<dbReference type="EMBL" id="CP042806">
    <property type="protein sequence ID" value="QEE30110.1"/>
    <property type="molecule type" value="Genomic_DNA"/>
</dbReference>
<comment type="similarity">
    <text evidence="2">Belongs to the thiamine-monophosphate kinase family.</text>
</comment>
<organism evidence="5 6">
    <name type="scientific">Terriglobus albidus</name>
    <dbReference type="NCBI Taxonomy" id="1592106"/>
    <lineage>
        <taxon>Bacteria</taxon>
        <taxon>Pseudomonadati</taxon>
        <taxon>Acidobacteriota</taxon>
        <taxon>Terriglobia</taxon>
        <taxon>Terriglobales</taxon>
        <taxon>Acidobacteriaceae</taxon>
        <taxon>Terriglobus</taxon>
    </lineage>
</organism>
<dbReference type="GO" id="GO:0005524">
    <property type="term" value="F:ATP binding"/>
    <property type="evidence" value="ECO:0007669"/>
    <property type="project" value="UniProtKB-UniRule"/>
</dbReference>
<keyword evidence="2" id="KW-0547">Nucleotide-binding</keyword>
<feature type="binding site" evidence="2">
    <location>
        <position position="309"/>
    </location>
    <ligand>
        <name>substrate</name>
    </ligand>
</feature>
<feature type="binding site" evidence="2">
    <location>
        <position position="75"/>
    </location>
    <ligand>
        <name>Mg(2+)</name>
        <dbReference type="ChEBI" id="CHEBI:18420"/>
        <label>4</label>
    </ligand>
</feature>
<gene>
    <name evidence="2 5" type="primary">thiL</name>
    <name evidence="5" type="ORF">FTW19_20265</name>
</gene>
<feature type="binding site" evidence="2">
    <location>
        <position position="54"/>
    </location>
    <ligand>
        <name>substrate</name>
    </ligand>
</feature>
<evidence type="ECO:0000313" key="6">
    <source>
        <dbReference type="Proteomes" id="UP000321820"/>
    </source>
</evidence>
<feature type="binding site" evidence="2">
    <location>
        <position position="219"/>
    </location>
    <ligand>
        <name>ATP</name>
        <dbReference type="ChEBI" id="CHEBI:30616"/>
    </ligand>
</feature>
<feature type="binding site" evidence="2">
    <location>
        <position position="75"/>
    </location>
    <ligand>
        <name>Mg(2+)</name>
        <dbReference type="ChEBI" id="CHEBI:18420"/>
        <label>3</label>
    </ligand>
</feature>
<dbReference type="InterPro" id="IPR036676">
    <property type="entry name" value="PurM-like_C_sf"/>
</dbReference>
<evidence type="ECO:0000259" key="4">
    <source>
        <dbReference type="Pfam" id="PF02769"/>
    </source>
</evidence>
<feature type="binding site" evidence="2">
    <location>
        <position position="217"/>
    </location>
    <ligand>
        <name>Mg(2+)</name>
        <dbReference type="ChEBI" id="CHEBI:18420"/>
        <label>3</label>
    </ligand>
</feature>
<dbReference type="UniPathway" id="UPA00060">
    <property type="reaction ID" value="UER00142"/>
</dbReference>
<evidence type="ECO:0000256" key="2">
    <source>
        <dbReference type="HAMAP-Rule" id="MF_02128"/>
    </source>
</evidence>
<feature type="binding site" evidence="2">
    <location>
        <position position="125"/>
    </location>
    <ligand>
        <name>Mg(2+)</name>
        <dbReference type="ChEBI" id="CHEBI:18420"/>
        <label>1</label>
    </ligand>
</feature>
<feature type="binding site" evidence="2">
    <location>
        <position position="75"/>
    </location>
    <ligand>
        <name>Mg(2+)</name>
        <dbReference type="ChEBI" id="CHEBI:18420"/>
        <label>2</label>
    </ligand>
</feature>
<dbReference type="AlphaFoldDB" id="A0A5B9EH17"/>
<keyword evidence="1 2" id="KW-0784">Thiamine biosynthesis</keyword>
<feature type="domain" description="PurM-like N-terminal" evidence="3">
    <location>
        <begin position="28"/>
        <end position="144"/>
    </location>
</feature>
<comment type="caution">
    <text evidence="2">Lacks conserved residue(s) required for the propagation of feature annotation.</text>
</comment>
<dbReference type="GO" id="GO:0009030">
    <property type="term" value="F:thiamine-phosphate kinase activity"/>
    <property type="evidence" value="ECO:0007669"/>
    <property type="project" value="UniProtKB-UniRule"/>
</dbReference>
<dbReference type="GO" id="GO:0009228">
    <property type="term" value="P:thiamine biosynthetic process"/>
    <property type="evidence" value="ECO:0007669"/>
    <property type="project" value="UniProtKB-KW"/>
</dbReference>
<dbReference type="CDD" id="cd02194">
    <property type="entry name" value="ThiL"/>
    <property type="match status" value="1"/>
</dbReference>
<dbReference type="EC" id="2.7.4.16" evidence="2"/>
<dbReference type="InterPro" id="IPR036921">
    <property type="entry name" value="PurM-like_N_sf"/>
</dbReference>
<dbReference type="PANTHER" id="PTHR30270">
    <property type="entry name" value="THIAMINE-MONOPHOSPHATE KINASE"/>
    <property type="match status" value="1"/>
</dbReference>
<sequence length="317" mass="34426">MPYGELELIREIRRKSLRNSEFIRFGIGDDAAVLRPRKGEDLVVTTDFSLEDVHFADFHPPFAAGYRCLARGLSDVAAMGGRPLAAFLSLALSPRWAQDRTKTREFLRGLHAVADQFGVVLAGGDTAGAPGKHTVADIIVVGAVPRGKALLRSGARPGDAIYVTGRLGGAAAEFEALRTDPKAFRKVKPDGMHPHLFPQPRIAVGHRLLKLASSCMDVSDGLSTDLLHLCEASGVGASLHADVIPLAPHSTLDQALNGGEDYELLFTSRRSVPRRINGIEITKIGIVTEGKNVSLLQKGRERRLRRGGWQHLTQENR</sequence>
<comment type="catalytic activity">
    <reaction evidence="2">
        <text>thiamine phosphate + ATP = thiamine diphosphate + ADP</text>
        <dbReference type="Rhea" id="RHEA:15913"/>
        <dbReference type="ChEBI" id="CHEBI:30616"/>
        <dbReference type="ChEBI" id="CHEBI:37575"/>
        <dbReference type="ChEBI" id="CHEBI:58937"/>
        <dbReference type="ChEBI" id="CHEBI:456216"/>
        <dbReference type="EC" id="2.7.4.16"/>
    </reaction>
</comment>
<name>A0A5B9EH17_9BACT</name>
<proteinExistence type="inferred from homology"/>
<keyword evidence="6" id="KW-1185">Reference proteome</keyword>
<dbReference type="InterPro" id="IPR016188">
    <property type="entry name" value="PurM-like_N"/>
</dbReference>
<comment type="function">
    <text evidence="2">Catalyzes the ATP-dependent phosphorylation of thiamine-monophosphate (TMP) to form thiamine-pyrophosphate (TPP), the active form of vitamin B1.</text>
</comment>
<dbReference type="SUPFAM" id="SSF55326">
    <property type="entry name" value="PurM N-terminal domain-like"/>
    <property type="match status" value="1"/>
</dbReference>
<dbReference type="RefSeq" id="WP_147649380.1">
    <property type="nucleotide sequence ID" value="NZ_CP042806.1"/>
</dbReference>
<dbReference type="Gene3D" id="3.30.1330.10">
    <property type="entry name" value="PurM-like, N-terminal domain"/>
    <property type="match status" value="1"/>
</dbReference>